<evidence type="ECO:0000313" key="4">
    <source>
        <dbReference type="EMBL" id="MRG91439.1"/>
    </source>
</evidence>
<feature type="region of interest" description="Disordered" evidence="1">
    <location>
        <begin position="703"/>
        <end position="722"/>
    </location>
</feature>
<evidence type="ECO:0000259" key="3">
    <source>
        <dbReference type="PROSITE" id="PS50060"/>
    </source>
</evidence>
<name>A0A6N7PHE7_9BACT</name>
<dbReference type="OrthoDB" id="68195at2"/>
<organism evidence="4 5">
    <name type="scientific">Polyangium spumosum</name>
    <dbReference type="NCBI Taxonomy" id="889282"/>
    <lineage>
        <taxon>Bacteria</taxon>
        <taxon>Pseudomonadati</taxon>
        <taxon>Myxococcota</taxon>
        <taxon>Polyangia</taxon>
        <taxon>Polyangiales</taxon>
        <taxon>Polyangiaceae</taxon>
        <taxon>Polyangium</taxon>
    </lineage>
</organism>
<dbReference type="Proteomes" id="UP000440224">
    <property type="component" value="Unassembled WGS sequence"/>
</dbReference>
<protein>
    <recommendedName>
        <fullName evidence="3">MAM domain-containing protein</fullName>
    </recommendedName>
</protein>
<proteinExistence type="predicted"/>
<dbReference type="Pfam" id="PF11617">
    <property type="entry name" value="Cu-binding_MopE"/>
    <property type="match status" value="11"/>
</dbReference>
<evidence type="ECO:0000313" key="5">
    <source>
        <dbReference type="Proteomes" id="UP000440224"/>
    </source>
</evidence>
<feature type="chain" id="PRO_5026951596" description="MAM domain-containing protein" evidence="2">
    <location>
        <begin position="25"/>
        <end position="855"/>
    </location>
</feature>
<feature type="domain" description="MAM" evidence="3">
    <location>
        <begin position="677"/>
        <end position="855"/>
    </location>
</feature>
<gene>
    <name evidence="4" type="ORF">GF068_05810</name>
</gene>
<feature type="signal peptide" evidence="2">
    <location>
        <begin position="1"/>
        <end position="24"/>
    </location>
</feature>
<evidence type="ECO:0000256" key="2">
    <source>
        <dbReference type="SAM" id="SignalP"/>
    </source>
</evidence>
<accession>A0A6N7PHE7</accession>
<dbReference type="EMBL" id="WJIE01000001">
    <property type="protein sequence ID" value="MRG91439.1"/>
    <property type="molecule type" value="Genomic_DNA"/>
</dbReference>
<keyword evidence="5" id="KW-1185">Reference proteome</keyword>
<dbReference type="SUPFAM" id="SSF49899">
    <property type="entry name" value="Concanavalin A-like lectins/glucanases"/>
    <property type="match status" value="1"/>
</dbReference>
<sequence>MRNLTRARSIVGALSLVVGVAAFGCSGGGDPSTGSGGSGGGGGAGGAGGAGGSGGQGGSGGSAACNESESRPCYSGPAGTQGQGECKAGAETCVNGQWSACSGEVLPSPAEVCDGKDDDCNGQVDDAIPQITCGLGACSVTVDGCSEGDVPECAPLPAPSRTETCDGSDDNCDGQIDEGCTCVDGQTQPCYSGGAATKGVGACKDGTQTCAGGAWGACEGEVLPGPETCDDLDNDCDGTSDEELGQISCGAGACAKSVEACVNGVPQTCTPGMPSPETCNGVDDDCNLLIDDGLGTITCGVGACQKTVQACASGQTQVCVPGTGMNEICNGVDDNCNGQVDESNPGGGAACMTGQAGVCAAGMLVCANGTLGCQQTTQASAEACDGLDNNCNGAADEGNPGGGAMCSTGKPGVCANGVSTCMNGGILCNQTVQPSTEVCDGLDNNCNGAADEGNPGGGAICMTGQPGVCSGGTQQCQNGSLKCVQNVQPTGEACNGLDDNCNGTSDEGNPGGGAVCSTGLLGVCGPGTTQCQGGSVKCVQNVAASTEICDGKDNNCNGTTDEGNPGGGVACNVPGKFGVCVAGTTACTGGTTVCNQNTQPGTEVCDGLDNDCDGQVDEGNPGGGATCTTGLGGSCDAGTITCQSGVLSCKANTLPVTDTCDGIDNDCDGLIDENASATTLFTENFANNVKGWTLGTTWAIGPAVAGPPPSQGNPDPANDHTTTADDGVAGVVIGGNYSIAAATPYYYLTSPTMNTSGTGNLTLDFWRWLNSDYPNFVFNTIEVSINGGSTWTTLWSHPASVEIRDNVWTNIHHNLNAYKSTTMRIRFGYSIGSSFASAYEMSGWNIDDVVVRRCL</sequence>
<comment type="caution">
    <text evidence="4">The sequence shown here is derived from an EMBL/GenBank/DDBJ whole genome shotgun (WGS) entry which is preliminary data.</text>
</comment>
<dbReference type="Gene3D" id="2.60.120.260">
    <property type="entry name" value="Galactose-binding domain-like"/>
    <property type="match status" value="1"/>
</dbReference>
<dbReference type="NCBIfam" id="NF038128">
    <property type="entry name" value="choice_anch_J"/>
    <property type="match status" value="1"/>
</dbReference>
<reference evidence="4 5" key="1">
    <citation type="submission" date="2019-10" db="EMBL/GenBank/DDBJ databases">
        <title>A soil myxobacterium in the family Polyangiaceae.</title>
        <authorList>
            <person name="Li Y."/>
            <person name="Wang J."/>
        </authorList>
    </citation>
    <scope>NUCLEOTIDE SEQUENCE [LARGE SCALE GENOMIC DNA]</scope>
    <source>
        <strain evidence="4 5">DSM 14734</strain>
    </source>
</reference>
<dbReference type="PROSITE" id="PS51257">
    <property type="entry name" value="PROKAR_LIPOPROTEIN"/>
    <property type="match status" value="1"/>
</dbReference>
<feature type="region of interest" description="Disordered" evidence="1">
    <location>
        <begin position="32"/>
        <end position="63"/>
    </location>
</feature>
<dbReference type="AlphaFoldDB" id="A0A6N7PHE7"/>
<feature type="compositionally biased region" description="Gly residues" evidence="1">
    <location>
        <begin position="32"/>
        <end position="61"/>
    </location>
</feature>
<dbReference type="InterPro" id="IPR021655">
    <property type="entry name" value="Put_metal-bd"/>
</dbReference>
<dbReference type="RefSeq" id="WP_153818228.1">
    <property type="nucleotide sequence ID" value="NZ_WJIE01000001.1"/>
</dbReference>
<dbReference type="InterPro" id="IPR013320">
    <property type="entry name" value="ConA-like_dom_sf"/>
</dbReference>
<dbReference type="PROSITE" id="PS50060">
    <property type="entry name" value="MAM_2"/>
    <property type="match status" value="1"/>
</dbReference>
<evidence type="ECO:0000256" key="1">
    <source>
        <dbReference type="SAM" id="MobiDB-lite"/>
    </source>
</evidence>
<keyword evidence="2" id="KW-0732">Signal</keyword>
<dbReference type="InterPro" id="IPR000998">
    <property type="entry name" value="MAM_dom"/>
</dbReference>
<dbReference type="GO" id="GO:0016020">
    <property type="term" value="C:membrane"/>
    <property type="evidence" value="ECO:0007669"/>
    <property type="project" value="InterPro"/>
</dbReference>